<accession>A0AA46TKN5</accession>
<evidence type="ECO:0000256" key="3">
    <source>
        <dbReference type="SAM" id="Phobius"/>
    </source>
</evidence>
<keyword evidence="1" id="KW-0677">Repeat</keyword>
<sequence>MRRSLTVAASAALLGVLLAPAVASSEQAGSAPELTRTEMAGAWIAREGADGSLPGPATPTDWGLTANALFALYASGVGESAAARMTTAIESHAGEFLGPDLYADKDARIAGSAAAMLNVAVVTGRDPHAFGHGRYAGTGHAYDMRREVLGLLGPRGSKQPGRLRDRGTGRDSTNLFSQALAVIGLARSGGGHEAALRFLRSQQCGAGYFRMFYNDGKSCNAAHGRPDIDGTAIGTQALLAARAAGSDGLDGPISRASAWLRRVQRPDGSFGGIGSSEPPNSNTTGLAAQALRATGASGAYRKARAWVAALQVTPPRGAGTQVAGDIGAFAYNPAGLTRARQSGIDDGGRDQWRRASVQAVFAIAPVPFGRLGTTAPTGNPTVPKAEAPPEDDDHGTPPPDDDEQTDDPTNDTPDESTDDPSDDPPPESGEGSDDEKSKADKTAPSPARPNERLASFIAGRLVDGTHVEVRQRGQLYVDYDLTADAVLALHVLGEQSDAARRATEFLLRKESVDAYAHGRPYEKGGADYAEPLAKLSLISGWLPTKQATEATTSLADELAGLQNPSGGFDDEGDQADVSMSTERQALAALALRAAGRDAEADGALDAIRAVQCDDGSFATDLTQTDCANGDVAPTGLAVQALNAVRVGGATDSAYTPAGLPSAADAPSASDPLVRAASYLSGYGSESDVRPASTGSEDWTALAAVAAGKQALGLDATYLADRVGRLLRPDGGVATEATAKASSDIEASVAVAPAVVGRSLLSADGSALAGAVRVPVGVDQTGRAAPAAAPDSDPALPDWAVYGLAGLLAVVLLLAAVRLLQRIVQRPRGSRP</sequence>
<evidence type="ECO:0000256" key="2">
    <source>
        <dbReference type="SAM" id="MobiDB-lite"/>
    </source>
</evidence>
<dbReference type="InterPro" id="IPR008930">
    <property type="entry name" value="Terpenoid_cyclase/PrenylTrfase"/>
</dbReference>
<feature type="domain" description="Prenyltransferase alpha-alpha toroid" evidence="5">
    <location>
        <begin position="179"/>
        <end position="313"/>
    </location>
</feature>
<name>A0AA46TKN5_9ACTN</name>
<feature type="chain" id="PRO_5041310848" evidence="4">
    <location>
        <begin position="24"/>
        <end position="831"/>
    </location>
</feature>
<evidence type="ECO:0000313" key="7">
    <source>
        <dbReference type="Proteomes" id="UP001164390"/>
    </source>
</evidence>
<dbReference type="GO" id="GO:0003824">
    <property type="term" value="F:catalytic activity"/>
    <property type="evidence" value="ECO:0007669"/>
    <property type="project" value="InterPro"/>
</dbReference>
<keyword evidence="7" id="KW-1185">Reference proteome</keyword>
<feature type="region of interest" description="Disordered" evidence="2">
    <location>
        <begin position="368"/>
        <end position="452"/>
    </location>
</feature>
<evidence type="ECO:0000313" key="6">
    <source>
        <dbReference type="EMBL" id="UYM07041.1"/>
    </source>
</evidence>
<evidence type="ECO:0000256" key="1">
    <source>
        <dbReference type="ARBA" id="ARBA00022737"/>
    </source>
</evidence>
<dbReference type="Gene3D" id="1.50.10.20">
    <property type="match status" value="2"/>
</dbReference>
<dbReference type="AlphaFoldDB" id="A0AA46TKN5"/>
<organism evidence="6 7">
    <name type="scientific">Solicola gregarius</name>
    <dbReference type="NCBI Taxonomy" id="2908642"/>
    <lineage>
        <taxon>Bacteria</taxon>
        <taxon>Bacillati</taxon>
        <taxon>Actinomycetota</taxon>
        <taxon>Actinomycetes</taxon>
        <taxon>Propionibacteriales</taxon>
        <taxon>Nocardioidaceae</taxon>
        <taxon>Solicola</taxon>
    </lineage>
</organism>
<dbReference type="RefSeq" id="WP_271635985.1">
    <property type="nucleotide sequence ID" value="NZ_CP094970.1"/>
</dbReference>
<feature type="signal peptide" evidence="4">
    <location>
        <begin position="1"/>
        <end position="23"/>
    </location>
</feature>
<dbReference type="CDD" id="cd00688">
    <property type="entry name" value="ISOPREN_C2_like"/>
    <property type="match status" value="1"/>
</dbReference>
<keyword evidence="3" id="KW-0812">Transmembrane</keyword>
<gene>
    <name evidence="6" type="ORF">L0C25_08180</name>
</gene>
<dbReference type="EMBL" id="CP094970">
    <property type="protein sequence ID" value="UYM07041.1"/>
    <property type="molecule type" value="Genomic_DNA"/>
</dbReference>
<dbReference type="SUPFAM" id="SSF48239">
    <property type="entry name" value="Terpenoid cyclases/Protein prenyltransferases"/>
    <property type="match status" value="2"/>
</dbReference>
<evidence type="ECO:0000256" key="4">
    <source>
        <dbReference type="SAM" id="SignalP"/>
    </source>
</evidence>
<dbReference type="KEGG" id="sgrg:L0C25_08180"/>
<proteinExistence type="predicted"/>
<feature type="domain" description="Prenyltransferase alpha-alpha toroid" evidence="5">
    <location>
        <begin position="545"/>
        <end position="625"/>
    </location>
</feature>
<feature type="transmembrane region" description="Helical" evidence="3">
    <location>
        <begin position="798"/>
        <end position="819"/>
    </location>
</feature>
<evidence type="ECO:0000259" key="5">
    <source>
        <dbReference type="Pfam" id="PF00432"/>
    </source>
</evidence>
<dbReference type="InterPro" id="IPR001330">
    <property type="entry name" value="Prenyltrans"/>
</dbReference>
<keyword evidence="3" id="KW-1133">Transmembrane helix</keyword>
<reference evidence="6" key="1">
    <citation type="submission" date="2022-01" db="EMBL/GenBank/DDBJ databases">
        <title>Nocardioidaceae gen. sp. A5X3R13.</title>
        <authorList>
            <person name="Lopez Marin M.A."/>
            <person name="Uhlik O."/>
        </authorList>
    </citation>
    <scope>NUCLEOTIDE SEQUENCE</scope>
    <source>
        <strain evidence="6">A5X3R13</strain>
    </source>
</reference>
<feature type="compositionally biased region" description="Acidic residues" evidence="2">
    <location>
        <begin position="388"/>
        <end position="433"/>
    </location>
</feature>
<protein>
    <submittedName>
        <fullName evidence="6">Terpene cyclase/mutase family protein</fullName>
    </submittedName>
</protein>
<keyword evidence="3" id="KW-0472">Membrane</keyword>
<dbReference type="Proteomes" id="UP001164390">
    <property type="component" value="Chromosome"/>
</dbReference>
<keyword evidence="4" id="KW-0732">Signal</keyword>
<dbReference type="Pfam" id="PF00432">
    <property type="entry name" value="Prenyltrans"/>
    <property type="match status" value="2"/>
</dbReference>